<dbReference type="EMBL" id="BAAANV010000033">
    <property type="protein sequence ID" value="GAA1541014.1"/>
    <property type="molecule type" value="Genomic_DNA"/>
</dbReference>
<dbReference type="Proteomes" id="UP001501288">
    <property type="component" value="Unassembled WGS sequence"/>
</dbReference>
<evidence type="ECO:0000313" key="3">
    <source>
        <dbReference type="Proteomes" id="UP001501288"/>
    </source>
</evidence>
<feature type="compositionally biased region" description="Low complexity" evidence="1">
    <location>
        <begin position="98"/>
        <end position="112"/>
    </location>
</feature>
<sequence>MTLQPPPGYNSGDAARPTPSPQPAPVPPQAPEASARPSDVPDAQLGNPDGAWLRVISAEPSPVHLSDSQQGERVETGEIEAEAPSAAPTQSLGGSWGGSEPSPASSSSVAAPRDNTGRKSVDVVPARRRPSRPPQGISLVGGRTVKLHRVVALDRLASGIGYLTVEWRVRQRGFDLLALQDGSTVAARANTLTIDLTQPMNRVLIATGTQGTMPVPASELRVSNGSTQVIIPIDGGTSLGVWPRLTLTRVDEFVVIRHEHDPLSGILSAVAGAYGYDERNFVLAHSHVLR</sequence>
<evidence type="ECO:0000256" key="1">
    <source>
        <dbReference type="SAM" id="MobiDB-lite"/>
    </source>
</evidence>
<comment type="caution">
    <text evidence="2">The sequence shown here is derived from an EMBL/GenBank/DDBJ whole genome shotgun (WGS) entry which is preliminary data.</text>
</comment>
<name>A0ABN2BHC3_9MICO</name>
<dbReference type="RefSeq" id="WP_346030082.1">
    <property type="nucleotide sequence ID" value="NZ_BAAANV010000033.1"/>
</dbReference>
<reference evidence="2 3" key="1">
    <citation type="journal article" date="2019" name="Int. J. Syst. Evol. Microbiol.">
        <title>The Global Catalogue of Microorganisms (GCM) 10K type strain sequencing project: providing services to taxonomists for standard genome sequencing and annotation.</title>
        <authorList>
            <consortium name="The Broad Institute Genomics Platform"/>
            <consortium name="The Broad Institute Genome Sequencing Center for Infectious Disease"/>
            <person name="Wu L."/>
            <person name="Ma J."/>
        </authorList>
    </citation>
    <scope>NUCLEOTIDE SEQUENCE [LARGE SCALE GENOMIC DNA]</scope>
    <source>
        <strain evidence="2 3">JCM 14588</strain>
    </source>
</reference>
<protein>
    <submittedName>
        <fullName evidence="2">Uncharacterized protein</fullName>
    </submittedName>
</protein>
<proteinExistence type="predicted"/>
<evidence type="ECO:0000313" key="2">
    <source>
        <dbReference type="EMBL" id="GAA1541014.1"/>
    </source>
</evidence>
<feature type="compositionally biased region" description="Pro residues" evidence="1">
    <location>
        <begin position="18"/>
        <end position="30"/>
    </location>
</feature>
<organism evidence="2 3">
    <name type="scientific">Dermacoccus barathri</name>
    <dbReference type="NCBI Taxonomy" id="322601"/>
    <lineage>
        <taxon>Bacteria</taxon>
        <taxon>Bacillati</taxon>
        <taxon>Actinomycetota</taxon>
        <taxon>Actinomycetes</taxon>
        <taxon>Micrococcales</taxon>
        <taxon>Dermacoccaceae</taxon>
        <taxon>Dermacoccus</taxon>
    </lineage>
</organism>
<gene>
    <name evidence="2" type="ORF">GCM10009762_13150</name>
</gene>
<keyword evidence="3" id="KW-1185">Reference proteome</keyword>
<accession>A0ABN2BHC3</accession>
<feature type="region of interest" description="Disordered" evidence="1">
    <location>
        <begin position="1"/>
        <end position="139"/>
    </location>
</feature>